<dbReference type="AlphaFoldDB" id="A0A8J2QQ65"/>
<evidence type="ECO:0000313" key="2">
    <source>
        <dbReference type="Proteomes" id="UP000789524"/>
    </source>
</evidence>
<reference evidence="1" key="1">
    <citation type="submission" date="2021-09" db="EMBL/GenBank/DDBJ databases">
        <authorList>
            <person name="Martin H S."/>
        </authorList>
    </citation>
    <scope>NUCLEOTIDE SEQUENCE</scope>
</reference>
<gene>
    <name evidence="1" type="ORF">DCHRY22_LOCUS7100</name>
</gene>
<dbReference type="Proteomes" id="UP000789524">
    <property type="component" value="Unassembled WGS sequence"/>
</dbReference>
<dbReference type="EMBL" id="CAKASE010000057">
    <property type="protein sequence ID" value="CAG9566463.1"/>
    <property type="molecule type" value="Genomic_DNA"/>
</dbReference>
<accession>A0A8J2QQ65</accession>
<name>A0A8J2QQ65_9NEOP</name>
<protein>
    <submittedName>
        <fullName evidence="1">(African queen) hypothetical protein</fullName>
    </submittedName>
</protein>
<organism evidence="1 2">
    <name type="scientific">Danaus chrysippus</name>
    <name type="common">African queen</name>
    <dbReference type="NCBI Taxonomy" id="151541"/>
    <lineage>
        <taxon>Eukaryota</taxon>
        <taxon>Metazoa</taxon>
        <taxon>Ecdysozoa</taxon>
        <taxon>Arthropoda</taxon>
        <taxon>Hexapoda</taxon>
        <taxon>Insecta</taxon>
        <taxon>Pterygota</taxon>
        <taxon>Neoptera</taxon>
        <taxon>Endopterygota</taxon>
        <taxon>Lepidoptera</taxon>
        <taxon>Glossata</taxon>
        <taxon>Ditrysia</taxon>
        <taxon>Papilionoidea</taxon>
        <taxon>Nymphalidae</taxon>
        <taxon>Danainae</taxon>
        <taxon>Danaini</taxon>
        <taxon>Danaina</taxon>
        <taxon>Danaus</taxon>
        <taxon>Anosia</taxon>
    </lineage>
</organism>
<sequence>MLGHLCSIYLWRVFYMHERIQRSKRKSISLHLREKTSKDGCSAMRFDRFFDHIRRPGVREEEEGVGDEARGLAGVGGGQGGLVPFAGSPCPVNCAGHVFVCLLVQQPSPVTLGVSLPTAPSSFNISLVVHQVFLAARPAASVLCVSQHVLFSAV</sequence>
<comment type="caution">
    <text evidence="1">The sequence shown here is derived from an EMBL/GenBank/DDBJ whole genome shotgun (WGS) entry which is preliminary data.</text>
</comment>
<keyword evidence="2" id="KW-1185">Reference proteome</keyword>
<evidence type="ECO:0000313" key="1">
    <source>
        <dbReference type="EMBL" id="CAG9566463.1"/>
    </source>
</evidence>
<proteinExistence type="predicted"/>